<dbReference type="GO" id="GO:0020037">
    <property type="term" value="F:heme binding"/>
    <property type="evidence" value="ECO:0007669"/>
    <property type="project" value="InterPro"/>
</dbReference>
<feature type="binding site" description="axial binding residue" evidence="8">
    <location>
        <position position="375"/>
    </location>
    <ligand>
        <name>heme</name>
        <dbReference type="ChEBI" id="CHEBI:30413"/>
    </ligand>
    <ligandPart>
        <name>Fe</name>
        <dbReference type="ChEBI" id="CHEBI:18248"/>
    </ligandPart>
</feature>
<dbReference type="GO" id="GO:0016705">
    <property type="term" value="F:oxidoreductase activity, acting on paired donors, with incorporation or reduction of molecular oxygen"/>
    <property type="evidence" value="ECO:0007669"/>
    <property type="project" value="InterPro"/>
</dbReference>
<name>A0A1I2AQX2_9BACT</name>
<feature type="region of interest" description="Disordered" evidence="9">
    <location>
        <begin position="1"/>
        <end position="21"/>
    </location>
</feature>
<dbReference type="InterPro" id="IPR036396">
    <property type="entry name" value="Cyt_P450_sf"/>
</dbReference>
<keyword evidence="6 8" id="KW-0408">Iron</keyword>
<protein>
    <submittedName>
        <fullName evidence="10">Fatty-acid peroxygenase</fullName>
    </submittedName>
</protein>
<evidence type="ECO:0000256" key="2">
    <source>
        <dbReference type="ARBA" id="ARBA00010617"/>
    </source>
</evidence>
<evidence type="ECO:0000256" key="3">
    <source>
        <dbReference type="ARBA" id="ARBA00022617"/>
    </source>
</evidence>
<organism evidence="10 11">
    <name type="scientific">Nannocystis exedens</name>
    <dbReference type="NCBI Taxonomy" id="54"/>
    <lineage>
        <taxon>Bacteria</taxon>
        <taxon>Pseudomonadati</taxon>
        <taxon>Myxococcota</taxon>
        <taxon>Polyangia</taxon>
        <taxon>Nannocystales</taxon>
        <taxon>Nannocystaceae</taxon>
        <taxon>Nannocystis</taxon>
    </lineage>
</organism>
<dbReference type="RefSeq" id="WP_245913877.1">
    <property type="nucleotide sequence ID" value="NZ_NETK01000001.1"/>
</dbReference>
<evidence type="ECO:0000256" key="8">
    <source>
        <dbReference type="PIRSR" id="PIRSR602401-1"/>
    </source>
</evidence>
<dbReference type="AlphaFoldDB" id="A0A1I2AQX2"/>
<proteinExistence type="inferred from homology"/>
<keyword evidence="7" id="KW-0503">Monooxygenase</keyword>
<evidence type="ECO:0000256" key="4">
    <source>
        <dbReference type="ARBA" id="ARBA00022723"/>
    </source>
</evidence>
<dbReference type="SUPFAM" id="SSF48264">
    <property type="entry name" value="Cytochrome P450"/>
    <property type="match status" value="1"/>
</dbReference>
<dbReference type="Proteomes" id="UP000199400">
    <property type="component" value="Unassembled WGS sequence"/>
</dbReference>
<dbReference type="STRING" id="54.SAMN02745121_04325"/>
<dbReference type="PANTHER" id="PTHR24286">
    <property type="entry name" value="CYTOCHROME P450 26"/>
    <property type="match status" value="1"/>
</dbReference>
<keyword evidence="11" id="KW-1185">Reference proteome</keyword>
<evidence type="ECO:0000256" key="1">
    <source>
        <dbReference type="ARBA" id="ARBA00001971"/>
    </source>
</evidence>
<gene>
    <name evidence="10" type="ORF">SAMN02745121_04325</name>
</gene>
<keyword evidence="5" id="KW-0560">Oxidoreductase</keyword>
<comment type="similarity">
    <text evidence="2">Belongs to the cytochrome P450 family.</text>
</comment>
<accession>A0A1I2AQX2</accession>
<dbReference type="Gene3D" id="1.10.630.10">
    <property type="entry name" value="Cytochrome P450"/>
    <property type="match status" value="1"/>
</dbReference>
<dbReference type="CDD" id="cd11067">
    <property type="entry name" value="CYP152"/>
    <property type="match status" value="1"/>
</dbReference>
<evidence type="ECO:0000313" key="11">
    <source>
        <dbReference type="Proteomes" id="UP000199400"/>
    </source>
</evidence>
<dbReference type="GO" id="GO:0005506">
    <property type="term" value="F:iron ion binding"/>
    <property type="evidence" value="ECO:0007669"/>
    <property type="project" value="InterPro"/>
</dbReference>
<dbReference type="PANTHER" id="PTHR24286:SF24">
    <property type="entry name" value="LANOSTEROL 14-ALPHA DEMETHYLASE"/>
    <property type="match status" value="1"/>
</dbReference>
<dbReference type="InterPro" id="IPR001128">
    <property type="entry name" value="Cyt_P450"/>
</dbReference>
<dbReference type="GO" id="GO:0004497">
    <property type="term" value="F:monooxygenase activity"/>
    <property type="evidence" value="ECO:0007669"/>
    <property type="project" value="UniProtKB-KW"/>
</dbReference>
<dbReference type="GO" id="GO:0016125">
    <property type="term" value="P:sterol metabolic process"/>
    <property type="evidence" value="ECO:0007669"/>
    <property type="project" value="TreeGrafter"/>
</dbReference>
<comment type="cofactor">
    <cofactor evidence="1 8">
        <name>heme</name>
        <dbReference type="ChEBI" id="CHEBI:30413"/>
    </cofactor>
</comment>
<dbReference type="PRINTS" id="PR00463">
    <property type="entry name" value="EP450I"/>
</dbReference>
<dbReference type="EMBL" id="FOMX01000014">
    <property type="protein sequence ID" value="SFE46394.1"/>
    <property type="molecule type" value="Genomic_DNA"/>
</dbReference>
<keyword evidence="4 8" id="KW-0479">Metal-binding</keyword>
<evidence type="ECO:0000256" key="9">
    <source>
        <dbReference type="SAM" id="MobiDB-lite"/>
    </source>
</evidence>
<keyword evidence="3 8" id="KW-0349">Heme</keyword>
<evidence type="ECO:0000256" key="6">
    <source>
        <dbReference type="ARBA" id="ARBA00023004"/>
    </source>
</evidence>
<reference evidence="11" key="1">
    <citation type="submission" date="2016-10" db="EMBL/GenBank/DDBJ databases">
        <authorList>
            <person name="Varghese N."/>
            <person name="Submissions S."/>
        </authorList>
    </citation>
    <scope>NUCLEOTIDE SEQUENCE [LARGE SCALE GENOMIC DNA]</scope>
    <source>
        <strain evidence="11">ATCC 25963</strain>
    </source>
</reference>
<dbReference type="Pfam" id="PF00067">
    <property type="entry name" value="p450"/>
    <property type="match status" value="1"/>
</dbReference>
<evidence type="ECO:0000256" key="7">
    <source>
        <dbReference type="ARBA" id="ARBA00023033"/>
    </source>
</evidence>
<evidence type="ECO:0000313" key="10">
    <source>
        <dbReference type="EMBL" id="SFE46394.1"/>
    </source>
</evidence>
<feature type="compositionally biased region" description="Polar residues" evidence="9">
    <location>
        <begin position="1"/>
        <end position="13"/>
    </location>
</feature>
<dbReference type="InterPro" id="IPR002401">
    <property type="entry name" value="Cyt_P450_E_grp-I"/>
</dbReference>
<sequence length="448" mass="50767">MMNRGRAQQSPRATTPIPEDPSFDSTLALLREGYLFIPRRCRRFATDIFSARLMGEKAIWISGEAAAEVFYDGERFQRTGAVPRRIRKTLFGDGGVQTLDDAAHRHRKAMLLSLLSPERLGDLGDLNEQFWRAALDRWTEADRVVLFPEVEDILCRTACAWAGVPLDESEARRRARQFGALVDAFGGVGLRHWRGRLARRSLERWIGGLIAQVRAETLSPARKTALRVIAEHVEPGGSPLDTRTAAVELINLIRPIVAVARYITFAALALHEYPRARELVREGTENHAVLFAHEVRRFYPFAPFVGARVRKDFVWRDHAFRRGTLVLLDIYGTNRDPRRWERPDDFLPERFMQRTASPFDFIPQGGGDPDTGHRCAGEAATVELMKIGILYLTRHMEYEVPAQDLGFDLTRMPTLPRSGFVIHRVRSNLIELVSPVADDPLGTSARRP</sequence>
<evidence type="ECO:0000256" key="5">
    <source>
        <dbReference type="ARBA" id="ARBA00023002"/>
    </source>
</evidence>